<dbReference type="OMA" id="QMIQYPN"/>
<dbReference type="PANTHER" id="PTHR48000:SF46">
    <property type="entry name" value="TRANSCRIPTION FACTOR MYB36"/>
    <property type="match status" value="1"/>
</dbReference>
<comment type="caution">
    <text evidence="8">The sequence shown here is derived from an EMBL/GenBank/DDBJ whole genome shotgun (WGS) entry which is preliminary data.</text>
</comment>
<evidence type="ECO:0000313" key="8">
    <source>
        <dbReference type="EMBL" id="KAF8389336.1"/>
    </source>
</evidence>
<evidence type="ECO:0000259" key="7">
    <source>
        <dbReference type="PROSITE" id="PS51294"/>
    </source>
</evidence>
<feature type="region of interest" description="Disordered" evidence="5">
    <location>
        <begin position="1"/>
        <end position="20"/>
    </location>
</feature>
<evidence type="ECO:0000256" key="5">
    <source>
        <dbReference type="SAM" id="MobiDB-lite"/>
    </source>
</evidence>
<dbReference type="SUPFAM" id="SSF46689">
    <property type="entry name" value="Homeodomain-like"/>
    <property type="match status" value="1"/>
</dbReference>
<organism evidence="8 9">
    <name type="scientific">Tetracentron sinense</name>
    <name type="common">Spur-leaf</name>
    <dbReference type="NCBI Taxonomy" id="13715"/>
    <lineage>
        <taxon>Eukaryota</taxon>
        <taxon>Viridiplantae</taxon>
        <taxon>Streptophyta</taxon>
        <taxon>Embryophyta</taxon>
        <taxon>Tracheophyta</taxon>
        <taxon>Spermatophyta</taxon>
        <taxon>Magnoliopsida</taxon>
        <taxon>Trochodendrales</taxon>
        <taxon>Trochodendraceae</taxon>
        <taxon>Tetracentron</taxon>
    </lineage>
</organism>
<reference evidence="8 9" key="1">
    <citation type="submission" date="2020-04" db="EMBL/GenBank/DDBJ databases">
        <title>Plant Genome Project.</title>
        <authorList>
            <person name="Zhang R.-G."/>
        </authorList>
    </citation>
    <scope>NUCLEOTIDE SEQUENCE [LARGE SCALE GENOMIC DNA]</scope>
    <source>
        <strain evidence="8">YNK0</strain>
        <tissue evidence="8">Leaf</tissue>
    </source>
</reference>
<dbReference type="OrthoDB" id="2143914at2759"/>
<protein>
    <submittedName>
        <fullName evidence="8">Uncharacterized protein</fullName>
    </submittedName>
</protein>
<dbReference type="PANTHER" id="PTHR48000">
    <property type="entry name" value="OS09G0431300 PROTEIN"/>
    <property type="match status" value="1"/>
</dbReference>
<feature type="compositionally biased region" description="Basic and acidic residues" evidence="5">
    <location>
        <begin position="1"/>
        <end position="13"/>
    </location>
</feature>
<dbReference type="PROSITE" id="PS51294">
    <property type="entry name" value="HTH_MYB"/>
    <property type="match status" value="1"/>
</dbReference>
<dbReference type="GO" id="GO:0003677">
    <property type="term" value="F:DNA binding"/>
    <property type="evidence" value="ECO:0007669"/>
    <property type="project" value="UniProtKB-KW"/>
</dbReference>
<evidence type="ECO:0000256" key="1">
    <source>
        <dbReference type="ARBA" id="ARBA00022737"/>
    </source>
</evidence>
<feature type="domain" description="Myb-like" evidence="6">
    <location>
        <begin position="9"/>
        <end position="55"/>
    </location>
</feature>
<name>A0A834YLM7_TETSI</name>
<keyword evidence="1" id="KW-0677">Repeat</keyword>
<dbReference type="Proteomes" id="UP000655225">
    <property type="component" value="Unassembled WGS sequence"/>
</dbReference>
<dbReference type="Pfam" id="PF00249">
    <property type="entry name" value="Myb_DNA-binding"/>
    <property type="match status" value="1"/>
</dbReference>
<dbReference type="AlphaFoldDB" id="A0A834YLM7"/>
<dbReference type="EMBL" id="JABCRI010000019">
    <property type="protein sequence ID" value="KAF8389336.1"/>
    <property type="molecule type" value="Genomic_DNA"/>
</dbReference>
<dbReference type="InterPro" id="IPR001005">
    <property type="entry name" value="SANT/Myb"/>
</dbReference>
<evidence type="ECO:0000256" key="3">
    <source>
        <dbReference type="ARBA" id="ARBA00023125"/>
    </source>
</evidence>
<keyword evidence="2" id="KW-0805">Transcription regulation</keyword>
<dbReference type="PROSITE" id="PS50090">
    <property type="entry name" value="MYB_LIKE"/>
    <property type="match status" value="1"/>
</dbReference>
<evidence type="ECO:0000313" key="9">
    <source>
        <dbReference type="Proteomes" id="UP000655225"/>
    </source>
</evidence>
<feature type="domain" description="HTH myb-type" evidence="7">
    <location>
        <begin position="9"/>
        <end position="36"/>
    </location>
</feature>
<sequence length="322" mass="35931">MGRAPCCDKENVKRGPWSPEEDSKLKAYIDQYGTGNNWIALPQKIGIYNSLSLSCGLSLFSKQVGMRKDSQPRHVSSLNQNPKDATGVVDTLSNSALERLQLHMQLQSLQNPFSFYNHPSLWPKLHPIGERTLQSPTALMQQAPNTETGHYENVAFDELPASDKLGQASSSSSDRKRDESEILLNGFELLDSSTAFNSESNPLDRATISKSDGIELSNMEFQTFSGIQSELNNLFFSKTHGIVRREDQITGFECFREVDGSKDNMIWWSNEFDTKSSSSNSWDSASLLQPEGMFQDYVLGFEALEELQVQGGTVMSDDNSSQ</sequence>
<dbReference type="InterPro" id="IPR017930">
    <property type="entry name" value="Myb_dom"/>
</dbReference>
<dbReference type="Gene3D" id="1.10.10.60">
    <property type="entry name" value="Homeodomain-like"/>
    <property type="match status" value="1"/>
</dbReference>
<proteinExistence type="predicted"/>
<evidence type="ECO:0000256" key="4">
    <source>
        <dbReference type="ARBA" id="ARBA00023163"/>
    </source>
</evidence>
<dbReference type="InterPro" id="IPR009057">
    <property type="entry name" value="Homeodomain-like_sf"/>
</dbReference>
<gene>
    <name evidence="8" type="ORF">HHK36_026030</name>
</gene>
<evidence type="ECO:0000259" key="6">
    <source>
        <dbReference type="PROSITE" id="PS50090"/>
    </source>
</evidence>
<keyword evidence="9" id="KW-1185">Reference proteome</keyword>
<keyword evidence="4" id="KW-0804">Transcription</keyword>
<dbReference type="CDD" id="cd00167">
    <property type="entry name" value="SANT"/>
    <property type="match status" value="1"/>
</dbReference>
<keyword evidence="3" id="KW-0238">DNA-binding</keyword>
<evidence type="ECO:0000256" key="2">
    <source>
        <dbReference type="ARBA" id="ARBA00023015"/>
    </source>
</evidence>
<accession>A0A834YLM7</accession>